<dbReference type="EMBL" id="BKCJ010076296">
    <property type="protein sequence ID" value="GEW83732.1"/>
    <property type="molecule type" value="Genomic_DNA"/>
</dbReference>
<comment type="caution">
    <text evidence="1">The sequence shown here is derived from an EMBL/GenBank/DDBJ whole genome shotgun (WGS) entry which is preliminary data.</text>
</comment>
<sequence>MYKSFLKSIYNLDPDTMALVQAYVNLEAIWEPRDTLLKSFPNLTMRTKVAVEERVFLERQGEAQGRLRGARFLVIEDRGSSVMFFGFFLSTYKQEEGLYIQIFLAVQKDVIACKGLEKISMTKFDIEKCDGKNDFTLWHIRKKALLEQQGLAATLEELPATTIAAYDNVIQKKTFGALILCMGDRVLREINKETTTLVGDLAAIDTAISDDDHVLLLLTSLPSSYDNFVETLLYGNAVYEGQMPTKKCMKSRVTKHLGAAGIQQQNRLVEETNVIHWAKVRCILIQSGPFKLFLAEDTTMSTYLVNRSPSSANGFKIAIDMLKFFGWLASIRKGMLEPVKVARIFLGYHIGIVGNKLWMLDDVTSKVVLYRNMGYNESGEYKKTFTGSGVCTVLVKVLQGLSSRWNHERIMHLREDNNEVAFAVAEVEKIYAHESLTFNDTVTSTVVVKAVTTAKAITKSIHRYVHTSISLYRWYGISCGCKVEIRVTKGLLDRAKENVLGMEIFKDQSGNTLRVS</sequence>
<proteinExistence type="predicted"/>
<protein>
    <submittedName>
        <fullName evidence="1">Retrovirus-related Pol polyprotein from transposon TNT 1-94</fullName>
    </submittedName>
</protein>
<organism evidence="1">
    <name type="scientific">Tanacetum cinerariifolium</name>
    <name type="common">Dalmatian daisy</name>
    <name type="synonym">Chrysanthemum cinerariifolium</name>
    <dbReference type="NCBI Taxonomy" id="118510"/>
    <lineage>
        <taxon>Eukaryota</taxon>
        <taxon>Viridiplantae</taxon>
        <taxon>Streptophyta</taxon>
        <taxon>Embryophyta</taxon>
        <taxon>Tracheophyta</taxon>
        <taxon>Spermatophyta</taxon>
        <taxon>Magnoliopsida</taxon>
        <taxon>eudicotyledons</taxon>
        <taxon>Gunneridae</taxon>
        <taxon>Pentapetalae</taxon>
        <taxon>asterids</taxon>
        <taxon>campanulids</taxon>
        <taxon>Asterales</taxon>
        <taxon>Asteraceae</taxon>
        <taxon>Asteroideae</taxon>
        <taxon>Anthemideae</taxon>
        <taxon>Anthemidinae</taxon>
        <taxon>Tanacetum</taxon>
    </lineage>
</organism>
<name>A0A699GYW9_TANCI</name>
<reference evidence="1" key="1">
    <citation type="journal article" date="2019" name="Sci. Rep.">
        <title>Draft genome of Tanacetum cinerariifolium, the natural source of mosquito coil.</title>
        <authorList>
            <person name="Yamashiro T."/>
            <person name="Shiraishi A."/>
            <person name="Satake H."/>
            <person name="Nakayama K."/>
        </authorList>
    </citation>
    <scope>NUCLEOTIDE SEQUENCE</scope>
</reference>
<dbReference type="Pfam" id="PF14223">
    <property type="entry name" value="Retrotran_gag_2"/>
    <property type="match status" value="1"/>
</dbReference>
<accession>A0A699GYW9</accession>
<gene>
    <name evidence="1" type="ORF">Tci_255708</name>
</gene>
<dbReference type="AlphaFoldDB" id="A0A699GYW9"/>
<evidence type="ECO:0000313" key="1">
    <source>
        <dbReference type="EMBL" id="GEW83732.1"/>
    </source>
</evidence>